<protein>
    <submittedName>
        <fullName evidence="3">Tol biopolymer transport system component</fullName>
    </submittedName>
</protein>
<keyword evidence="4" id="KW-1185">Reference proteome</keyword>
<dbReference type="Gene3D" id="2.120.10.30">
    <property type="entry name" value="TolB, C-terminal domain"/>
    <property type="match status" value="1"/>
</dbReference>
<dbReference type="InterPro" id="IPR011042">
    <property type="entry name" value="6-blade_b-propeller_TolB-like"/>
</dbReference>
<evidence type="ECO:0000313" key="4">
    <source>
        <dbReference type="Proteomes" id="UP000576209"/>
    </source>
</evidence>
<organism evidence="3 4">
    <name type="scientific">Neolewinella aquimaris</name>
    <dbReference type="NCBI Taxonomy" id="1835722"/>
    <lineage>
        <taxon>Bacteria</taxon>
        <taxon>Pseudomonadati</taxon>
        <taxon>Bacteroidota</taxon>
        <taxon>Saprospiria</taxon>
        <taxon>Saprospirales</taxon>
        <taxon>Lewinellaceae</taxon>
        <taxon>Neolewinella</taxon>
    </lineage>
</organism>
<dbReference type="Proteomes" id="UP000576209">
    <property type="component" value="Unassembled WGS sequence"/>
</dbReference>
<feature type="chain" id="PRO_5032432032" evidence="2">
    <location>
        <begin position="22"/>
        <end position="313"/>
    </location>
</feature>
<feature type="signal peptide" evidence="2">
    <location>
        <begin position="1"/>
        <end position="21"/>
    </location>
</feature>
<dbReference type="PANTHER" id="PTHR36842">
    <property type="entry name" value="PROTEIN TOLB HOMOLOG"/>
    <property type="match status" value="1"/>
</dbReference>
<dbReference type="PANTHER" id="PTHR36842:SF1">
    <property type="entry name" value="PROTEIN TOLB"/>
    <property type="match status" value="1"/>
</dbReference>
<comment type="similarity">
    <text evidence="1">Belongs to the TolB family.</text>
</comment>
<evidence type="ECO:0000256" key="2">
    <source>
        <dbReference type="SAM" id="SignalP"/>
    </source>
</evidence>
<evidence type="ECO:0000313" key="3">
    <source>
        <dbReference type="EMBL" id="MBB4079191.1"/>
    </source>
</evidence>
<dbReference type="RefSeq" id="WP_183495446.1">
    <property type="nucleotide sequence ID" value="NZ_JACIFF010000004.1"/>
</dbReference>
<reference evidence="3 4" key="1">
    <citation type="submission" date="2020-08" db="EMBL/GenBank/DDBJ databases">
        <title>Genomic Encyclopedia of Type Strains, Phase IV (KMG-IV): sequencing the most valuable type-strain genomes for metagenomic binning, comparative biology and taxonomic classification.</title>
        <authorList>
            <person name="Goeker M."/>
        </authorList>
    </citation>
    <scope>NUCLEOTIDE SEQUENCE [LARGE SCALE GENOMIC DNA]</scope>
    <source>
        <strain evidence="3 4">DSM 105137</strain>
    </source>
</reference>
<dbReference type="Pfam" id="PF07676">
    <property type="entry name" value="PD40"/>
    <property type="match status" value="4"/>
</dbReference>
<keyword evidence="2" id="KW-0732">Signal</keyword>
<sequence>MKVNITRCFLLLLLMPAIGYAQQEVVSTLEVFDIETNERTQIMQEDRHFEAPNWSPDGEYFLINQNGSLYTVSMDGKKEKFNTGSADRCNNDHGFSPDGRMLAFSNNLERGPDGWLTSCIFTVPAEGGEPTRVTDSVPSFWHGWSPGSDTLVYTAMRGGRFNLFAVPATGGQEVQLTDSEGLDDGPEYAPDGKHIYYNSINSGSMEIWRMHPDGSRQEQLTDDSYSNWFPHPSPDGKHFVFISYLEDQGSDHPAMKEVALRLYNLEDGSIRTLCTLTGGQGSLNVPSWAPDGKKFAFVSYAHNSDQKATTDDH</sequence>
<evidence type="ECO:0000256" key="1">
    <source>
        <dbReference type="ARBA" id="ARBA00009820"/>
    </source>
</evidence>
<proteinExistence type="inferred from homology"/>
<gene>
    <name evidence="3" type="ORF">GGR28_001811</name>
</gene>
<accession>A0A840E1U4</accession>
<name>A0A840E1U4_9BACT</name>
<dbReference type="EMBL" id="JACIFF010000004">
    <property type="protein sequence ID" value="MBB4079191.1"/>
    <property type="molecule type" value="Genomic_DNA"/>
</dbReference>
<dbReference type="AlphaFoldDB" id="A0A840E1U4"/>
<dbReference type="InterPro" id="IPR011659">
    <property type="entry name" value="WD40"/>
</dbReference>
<comment type="caution">
    <text evidence="3">The sequence shown here is derived from an EMBL/GenBank/DDBJ whole genome shotgun (WGS) entry which is preliminary data.</text>
</comment>
<dbReference type="SUPFAM" id="SSF82171">
    <property type="entry name" value="DPP6 N-terminal domain-like"/>
    <property type="match status" value="1"/>
</dbReference>